<protein>
    <submittedName>
        <fullName evidence="1">Uncharacterized protein</fullName>
    </submittedName>
</protein>
<dbReference type="EMBL" id="GG745346">
    <property type="protein sequence ID" value="KNE64998.1"/>
    <property type="molecule type" value="Genomic_DNA"/>
</dbReference>
<evidence type="ECO:0000313" key="1">
    <source>
        <dbReference type="EMBL" id="KNE64998.1"/>
    </source>
</evidence>
<dbReference type="OrthoDB" id="10474368at2759"/>
<proteinExistence type="predicted"/>
<accession>A0A0L0SR50</accession>
<keyword evidence="2" id="KW-1185">Reference proteome</keyword>
<name>A0A0L0SR50_ALLM3</name>
<evidence type="ECO:0000313" key="2">
    <source>
        <dbReference type="Proteomes" id="UP000054350"/>
    </source>
</evidence>
<reference evidence="2" key="2">
    <citation type="submission" date="2009-11" db="EMBL/GenBank/DDBJ databases">
        <title>The Genome Sequence of Allomyces macrogynus strain ATCC 38327.</title>
        <authorList>
            <consortium name="The Broad Institute Genome Sequencing Platform"/>
            <person name="Russ C."/>
            <person name="Cuomo C."/>
            <person name="Shea T."/>
            <person name="Young S.K."/>
            <person name="Zeng Q."/>
            <person name="Koehrsen M."/>
            <person name="Haas B."/>
            <person name="Borodovsky M."/>
            <person name="Guigo R."/>
            <person name="Alvarado L."/>
            <person name="Berlin A."/>
            <person name="Borenstein D."/>
            <person name="Chen Z."/>
            <person name="Engels R."/>
            <person name="Freedman E."/>
            <person name="Gellesch M."/>
            <person name="Goldberg J."/>
            <person name="Griggs A."/>
            <person name="Gujja S."/>
            <person name="Heiman D."/>
            <person name="Hepburn T."/>
            <person name="Howarth C."/>
            <person name="Jen D."/>
            <person name="Larson L."/>
            <person name="Lewis B."/>
            <person name="Mehta T."/>
            <person name="Park D."/>
            <person name="Pearson M."/>
            <person name="Roberts A."/>
            <person name="Saif S."/>
            <person name="Shenoy N."/>
            <person name="Sisk P."/>
            <person name="Stolte C."/>
            <person name="Sykes S."/>
            <person name="Walk T."/>
            <person name="White J."/>
            <person name="Yandava C."/>
            <person name="Burger G."/>
            <person name="Gray M.W."/>
            <person name="Holland P.W.H."/>
            <person name="King N."/>
            <person name="Lang F.B.F."/>
            <person name="Roger A.J."/>
            <person name="Ruiz-Trillo I."/>
            <person name="Lander E."/>
            <person name="Nusbaum C."/>
        </authorList>
    </citation>
    <scope>NUCLEOTIDE SEQUENCE [LARGE SCALE GENOMIC DNA]</scope>
    <source>
        <strain evidence="2">ATCC 38327</strain>
    </source>
</reference>
<dbReference type="Proteomes" id="UP000054350">
    <property type="component" value="Unassembled WGS sequence"/>
</dbReference>
<dbReference type="VEuPathDB" id="FungiDB:AMAG_19410"/>
<dbReference type="SUPFAM" id="SSF52047">
    <property type="entry name" value="RNI-like"/>
    <property type="match status" value="1"/>
</dbReference>
<dbReference type="InterPro" id="IPR032675">
    <property type="entry name" value="LRR_dom_sf"/>
</dbReference>
<dbReference type="AlphaFoldDB" id="A0A0L0SR50"/>
<dbReference type="Gene3D" id="3.80.10.10">
    <property type="entry name" value="Ribonuclease Inhibitor"/>
    <property type="match status" value="1"/>
</dbReference>
<gene>
    <name evidence="1" type="ORF">AMAG_19410</name>
</gene>
<sequence length="654" mass="71112">MAQTPLQVTAFIPLGVSSMQSADRKAIGFSQAATTHSDSAPCLDADEYPAFEPSECAVRPISSFEALPTDVKKSIAKQILTPWITLADTYDSLVALAHTSPHWYAHALHVAIRFANGIGEVKPLPPGVPGLAYIPEAPRWASSTTAMPGVGRLVMLDNVADPPTLFLILVTQPAAEIVDITQSFPGLDEDFRSRDVITSYLRVAPAAMLGHLRLIDSSSIQLARIPAPNLSSLRIDVYSNVRVWTTILAHFPVTLCTLMVSAVPRNDVIELARAMGKLNQLRSFTIGFVHEPVCKWSKLVAAIPWTVRSVDWKISDNDVQIAPMQPPVLLPSLTTLDLLVEPKSRYPFKLLASIVAPSLARVSISLLFRSWLTEADMADLAQLLSGYPLLRELHVSGAGAMDELMPRLNSREQASGMAITSALLKSIPTVLTTLFLRLPPSTMEGPGRPLLITRALVVPPQVEYLTLFPMASEDDAIDIAQRIPSTVRSLTLGCHVSTRVVQALAESPRPHLTRLALHGLCQACDQVMLAALDQILTPAVKDLSLSAGVQNVALDACKLSSVLCHHNLKLKSLMVCGFVVEKDGMAALIEALPADLLCELDLKCDGVSADEVAELVLQRTDWRQLQMPDDNDLGDVMFDRLTKRGILSSDLRLF</sequence>
<reference evidence="1 2" key="1">
    <citation type="submission" date="2009-11" db="EMBL/GenBank/DDBJ databases">
        <title>Annotation of Allomyces macrogynus ATCC 38327.</title>
        <authorList>
            <consortium name="The Broad Institute Genome Sequencing Platform"/>
            <person name="Russ C."/>
            <person name="Cuomo C."/>
            <person name="Burger G."/>
            <person name="Gray M.W."/>
            <person name="Holland P.W.H."/>
            <person name="King N."/>
            <person name="Lang F.B.F."/>
            <person name="Roger A.J."/>
            <person name="Ruiz-Trillo I."/>
            <person name="Young S.K."/>
            <person name="Zeng Q."/>
            <person name="Gargeya S."/>
            <person name="Fitzgerald M."/>
            <person name="Haas B."/>
            <person name="Abouelleil A."/>
            <person name="Alvarado L."/>
            <person name="Arachchi H.M."/>
            <person name="Berlin A."/>
            <person name="Chapman S.B."/>
            <person name="Gearin G."/>
            <person name="Goldberg J."/>
            <person name="Griggs A."/>
            <person name="Gujja S."/>
            <person name="Hansen M."/>
            <person name="Heiman D."/>
            <person name="Howarth C."/>
            <person name="Larimer J."/>
            <person name="Lui A."/>
            <person name="MacDonald P.J.P."/>
            <person name="McCowen C."/>
            <person name="Montmayeur A."/>
            <person name="Murphy C."/>
            <person name="Neiman D."/>
            <person name="Pearson M."/>
            <person name="Priest M."/>
            <person name="Roberts A."/>
            <person name="Saif S."/>
            <person name="Shea T."/>
            <person name="Sisk P."/>
            <person name="Stolte C."/>
            <person name="Sykes S."/>
            <person name="Wortman J."/>
            <person name="Nusbaum C."/>
            <person name="Birren B."/>
        </authorList>
    </citation>
    <scope>NUCLEOTIDE SEQUENCE [LARGE SCALE GENOMIC DNA]</scope>
    <source>
        <strain evidence="1 2">ATCC 38327</strain>
    </source>
</reference>
<organism evidence="1 2">
    <name type="scientific">Allomyces macrogynus (strain ATCC 38327)</name>
    <name type="common">Allomyces javanicus var. macrogynus</name>
    <dbReference type="NCBI Taxonomy" id="578462"/>
    <lineage>
        <taxon>Eukaryota</taxon>
        <taxon>Fungi</taxon>
        <taxon>Fungi incertae sedis</taxon>
        <taxon>Blastocladiomycota</taxon>
        <taxon>Blastocladiomycetes</taxon>
        <taxon>Blastocladiales</taxon>
        <taxon>Blastocladiaceae</taxon>
        <taxon>Allomyces</taxon>
    </lineage>
</organism>